<sequence>MTWSVTVEPDAVNEMAGFLKDDPASVRELVAVIDSLAHGPSVAGSQAWGVEYRRLHRGRWRVLYHVDDAARVIRVEHVGRATP</sequence>
<accession>A0A372M7P4</accession>
<reference evidence="2 3" key="1">
    <citation type="submission" date="2018-08" db="EMBL/GenBank/DDBJ databases">
        <title>Isolation, diversity and antifungal activity of Actinobacteria from wheat.</title>
        <authorList>
            <person name="Han C."/>
        </authorList>
    </citation>
    <scope>NUCLEOTIDE SEQUENCE [LARGE SCALE GENOMIC DNA]</scope>
    <source>
        <strain evidence="2 3">NEAU-YY421</strain>
    </source>
</reference>
<protein>
    <submittedName>
        <fullName evidence="2">Type II toxin-antitoxin system RelE/ParE family toxin</fullName>
    </submittedName>
</protein>
<name>A0A372M7P4_9ACTN</name>
<dbReference type="Gene3D" id="3.30.2310.20">
    <property type="entry name" value="RelE-like"/>
    <property type="match status" value="1"/>
</dbReference>
<comment type="caution">
    <text evidence="2">The sequence shown here is derived from an EMBL/GenBank/DDBJ whole genome shotgun (WGS) entry which is preliminary data.</text>
</comment>
<dbReference type="SUPFAM" id="SSF143011">
    <property type="entry name" value="RelE-like"/>
    <property type="match status" value="1"/>
</dbReference>
<dbReference type="RefSeq" id="WP_128555462.1">
    <property type="nucleotide sequence ID" value="NZ_QUAK01000050.1"/>
</dbReference>
<keyword evidence="1" id="KW-1277">Toxin-antitoxin system</keyword>
<gene>
    <name evidence="2" type="ORF">DY218_09365</name>
</gene>
<evidence type="ECO:0000313" key="2">
    <source>
        <dbReference type="EMBL" id="RFU86964.1"/>
    </source>
</evidence>
<dbReference type="Proteomes" id="UP000263094">
    <property type="component" value="Unassembled WGS sequence"/>
</dbReference>
<dbReference type="InterPro" id="IPR007712">
    <property type="entry name" value="RelE/ParE_toxin"/>
</dbReference>
<evidence type="ECO:0000313" key="3">
    <source>
        <dbReference type="Proteomes" id="UP000263094"/>
    </source>
</evidence>
<evidence type="ECO:0000256" key="1">
    <source>
        <dbReference type="ARBA" id="ARBA00022649"/>
    </source>
</evidence>
<dbReference type="InterPro" id="IPR035093">
    <property type="entry name" value="RelE/ParE_toxin_dom_sf"/>
</dbReference>
<dbReference type="OrthoDB" id="9812706at2"/>
<proteinExistence type="predicted"/>
<dbReference type="EMBL" id="QUAK01000050">
    <property type="protein sequence ID" value="RFU86964.1"/>
    <property type="molecule type" value="Genomic_DNA"/>
</dbReference>
<dbReference type="AlphaFoldDB" id="A0A372M7P4"/>
<keyword evidence="3" id="KW-1185">Reference proteome</keyword>
<dbReference type="Pfam" id="PF05016">
    <property type="entry name" value="ParE_toxin"/>
    <property type="match status" value="1"/>
</dbReference>
<organism evidence="2 3">
    <name type="scientific">Streptomyces triticagri</name>
    <dbReference type="NCBI Taxonomy" id="2293568"/>
    <lineage>
        <taxon>Bacteria</taxon>
        <taxon>Bacillati</taxon>
        <taxon>Actinomycetota</taxon>
        <taxon>Actinomycetes</taxon>
        <taxon>Kitasatosporales</taxon>
        <taxon>Streptomycetaceae</taxon>
        <taxon>Streptomyces</taxon>
    </lineage>
</organism>